<evidence type="ECO:0000313" key="3">
    <source>
        <dbReference type="Proteomes" id="UP000053328"/>
    </source>
</evidence>
<proteinExistence type="predicted"/>
<name>A0A0D2B886_9EURO</name>
<feature type="region of interest" description="Disordered" evidence="1">
    <location>
        <begin position="101"/>
        <end position="138"/>
    </location>
</feature>
<feature type="region of interest" description="Disordered" evidence="1">
    <location>
        <begin position="1"/>
        <end position="27"/>
    </location>
</feature>
<protein>
    <recommendedName>
        <fullName evidence="4">BZIP domain-containing protein</fullName>
    </recommendedName>
</protein>
<dbReference type="VEuPathDB" id="FungiDB:PV08_07900"/>
<evidence type="ECO:0008006" key="4">
    <source>
        <dbReference type="Google" id="ProtNLM"/>
    </source>
</evidence>
<feature type="compositionally biased region" description="Polar residues" evidence="1">
    <location>
        <begin position="121"/>
        <end position="138"/>
    </location>
</feature>
<keyword evidence="3" id="KW-1185">Reference proteome</keyword>
<dbReference type="HOGENOM" id="CLU_725694_0_0_1"/>
<evidence type="ECO:0000313" key="2">
    <source>
        <dbReference type="EMBL" id="KIW15113.1"/>
    </source>
</evidence>
<evidence type="ECO:0000256" key="1">
    <source>
        <dbReference type="SAM" id="MobiDB-lite"/>
    </source>
</evidence>
<dbReference type="GeneID" id="27334983"/>
<dbReference type="OrthoDB" id="4156892at2759"/>
<reference evidence="2 3" key="1">
    <citation type="submission" date="2015-01" db="EMBL/GenBank/DDBJ databases">
        <title>The Genome Sequence of Exophiala spinifera CBS89968.</title>
        <authorList>
            <consortium name="The Broad Institute Genomics Platform"/>
            <person name="Cuomo C."/>
            <person name="de Hoog S."/>
            <person name="Gorbushina A."/>
            <person name="Stielow B."/>
            <person name="Teixiera M."/>
            <person name="Abouelleil A."/>
            <person name="Chapman S.B."/>
            <person name="Priest M."/>
            <person name="Young S.K."/>
            <person name="Wortman J."/>
            <person name="Nusbaum C."/>
            <person name="Birren B."/>
        </authorList>
    </citation>
    <scope>NUCLEOTIDE SEQUENCE [LARGE SCALE GENOMIC DNA]</scope>
    <source>
        <strain evidence="2 3">CBS 89968</strain>
    </source>
</reference>
<gene>
    <name evidence="2" type="ORF">PV08_07900</name>
</gene>
<sequence length="381" mass="43287">MGSPRAKDEDTLQRRARGREAQRRYRSRKESLFSSTVRRNRDLDVAFKEAIGIFVEFGHHLLSYSSNDPGPRSIVAIQQAYRSALSSMHRVCANLDSETFDRTPESFDENMTLSGVDAERTPNNIQSSDRPTRESSGPQQRWYNYRVLHSQELGYAENYQVPPSVLMMPTQGLHFINYIHSETPPVNQQSLFWIKLFEVALHRSQQALIEGRNEKWRLSPWLSKSHRFSLRHAKLNDLLHLTNAAIWGLANKIQVSNVDRPKNMAIVMDEVNSNAHNDLGKVVKRDLENSGVPLTELLLLQDLELYLEQKGKLLIGEDDLQFSFMTTTQTGATWMHARIAQQSFIDYLLEESLCLGNGIGFLKGAVNKALVSAATELSTVS</sequence>
<dbReference type="AlphaFoldDB" id="A0A0D2B886"/>
<organism evidence="2 3">
    <name type="scientific">Exophiala spinifera</name>
    <dbReference type="NCBI Taxonomy" id="91928"/>
    <lineage>
        <taxon>Eukaryota</taxon>
        <taxon>Fungi</taxon>
        <taxon>Dikarya</taxon>
        <taxon>Ascomycota</taxon>
        <taxon>Pezizomycotina</taxon>
        <taxon>Eurotiomycetes</taxon>
        <taxon>Chaetothyriomycetidae</taxon>
        <taxon>Chaetothyriales</taxon>
        <taxon>Herpotrichiellaceae</taxon>
        <taxon>Exophiala</taxon>
    </lineage>
</organism>
<dbReference type="Proteomes" id="UP000053328">
    <property type="component" value="Unassembled WGS sequence"/>
</dbReference>
<accession>A0A0D2B886</accession>
<dbReference type="RefSeq" id="XP_016235329.1">
    <property type="nucleotide sequence ID" value="XM_016382227.1"/>
</dbReference>
<dbReference type="EMBL" id="KN847496">
    <property type="protein sequence ID" value="KIW15113.1"/>
    <property type="molecule type" value="Genomic_DNA"/>
</dbReference>